<feature type="transmembrane region" description="Helical" evidence="6">
    <location>
        <begin position="160"/>
        <end position="180"/>
    </location>
</feature>
<keyword evidence="2" id="KW-1003">Cell membrane</keyword>
<dbReference type="EMBL" id="BLXX01000011">
    <property type="protein sequence ID" value="GFO60904.1"/>
    <property type="molecule type" value="Genomic_DNA"/>
</dbReference>
<feature type="transmembrane region" description="Helical" evidence="6">
    <location>
        <begin position="473"/>
        <end position="493"/>
    </location>
</feature>
<feature type="transmembrane region" description="Helical" evidence="6">
    <location>
        <begin position="400"/>
        <end position="428"/>
    </location>
</feature>
<dbReference type="InterPro" id="IPR050833">
    <property type="entry name" value="Poly_Biosynth_Transport"/>
</dbReference>
<evidence type="ECO:0000256" key="3">
    <source>
        <dbReference type="ARBA" id="ARBA00022692"/>
    </source>
</evidence>
<dbReference type="AlphaFoldDB" id="A0A6V8MLU8"/>
<keyword evidence="8" id="KW-1185">Reference proteome</keyword>
<evidence type="ECO:0000256" key="5">
    <source>
        <dbReference type="ARBA" id="ARBA00023136"/>
    </source>
</evidence>
<evidence type="ECO:0000256" key="2">
    <source>
        <dbReference type="ARBA" id="ARBA00022475"/>
    </source>
</evidence>
<feature type="transmembrane region" description="Helical" evidence="6">
    <location>
        <begin position="45"/>
        <end position="67"/>
    </location>
</feature>
<comment type="caution">
    <text evidence="7">The sequence shown here is derived from an EMBL/GenBank/DDBJ whole genome shotgun (WGS) entry which is preliminary data.</text>
</comment>
<feature type="transmembrane region" description="Helical" evidence="6">
    <location>
        <begin position="186"/>
        <end position="208"/>
    </location>
</feature>
<evidence type="ECO:0000313" key="7">
    <source>
        <dbReference type="EMBL" id="GFO60904.1"/>
    </source>
</evidence>
<name>A0A6V8MLU8_9BACT</name>
<evidence type="ECO:0000256" key="1">
    <source>
        <dbReference type="ARBA" id="ARBA00004651"/>
    </source>
</evidence>
<gene>
    <name evidence="7" type="ORF">GMST_32290</name>
</gene>
<feature type="transmembrane region" description="Helical" evidence="6">
    <location>
        <begin position="88"/>
        <end position="111"/>
    </location>
</feature>
<dbReference type="Proteomes" id="UP000556026">
    <property type="component" value="Unassembled WGS sequence"/>
</dbReference>
<evidence type="ECO:0000256" key="4">
    <source>
        <dbReference type="ARBA" id="ARBA00022989"/>
    </source>
</evidence>
<feature type="transmembrane region" description="Helical" evidence="6">
    <location>
        <begin position="448"/>
        <end position="467"/>
    </location>
</feature>
<reference evidence="8" key="1">
    <citation type="submission" date="2020-06" db="EMBL/GenBank/DDBJ databases">
        <title>Draft genomic sequence of Geomonas sp. Red330.</title>
        <authorList>
            <person name="Itoh H."/>
            <person name="Zhenxing X."/>
            <person name="Ushijima N."/>
            <person name="Masuda Y."/>
            <person name="Shiratori Y."/>
            <person name="Senoo K."/>
        </authorList>
    </citation>
    <scope>NUCLEOTIDE SEQUENCE [LARGE SCALE GENOMIC DNA]</scope>
    <source>
        <strain evidence="8">Red330</strain>
    </source>
</reference>
<evidence type="ECO:0000313" key="8">
    <source>
        <dbReference type="Proteomes" id="UP000556026"/>
    </source>
</evidence>
<dbReference type="InterPro" id="IPR002797">
    <property type="entry name" value="Polysacc_synth"/>
</dbReference>
<dbReference type="RefSeq" id="WP_183355713.1">
    <property type="nucleotide sequence ID" value="NZ_BLXX01000011.1"/>
</dbReference>
<feature type="transmembrane region" description="Helical" evidence="6">
    <location>
        <begin position="131"/>
        <end position="153"/>
    </location>
</feature>
<comment type="subcellular location">
    <subcellularLocation>
        <location evidence="1">Cell membrane</location>
        <topology evidence="1">Multi-pass membrane protein</topology>
    </subcellularLocation>
</comment>
<protein>
    <recommendedName>
        <fullName evidence="9">Polysaccharide biosynthesis protein C-terminal domain-containing protein</fullName>
    </recommendedName>
</protein>
<dbReference type="PANTHER" id="PTHR30250:SF26">
    <property type="entry name" value="PSMA PROTEIN"/>
    <property type="match status" value="1"/>
</dbReference>
<organism evidence="7 8">
    <name type="scientific">Geomonas silvestris</name>
    <dbReference type="NCBI Taxonomy" id="2740184"/>
    <lineage>
        <taxon>Bacteria</taxon>
        <taxon>Pseudomonadati</taxon>
        <taxon>Thermodesulfobacteriota</taxon>
        <taxon>Desulfuromonadia</taxon>
        <taxon>Geobacterales</taxon>
        <taxon>Geobacteraceae</taxon>
        <taxon>Geomonas</taxon>
    </lineage>
</organism>
<proteinExistence type="predicted"/>
<dbReference type="PANTHER" id="PTHR30250">
    <property type="entry name" value="PST FAMILY PREDICTED COLANIC ACID TRANSPORTER"/>
    <property type="match status" value="1"/>
</dbReference>
<sequence length="520" mass="56737">MGTERRSRVLLGTSSSYLGMLATNLISVVAVPVTLGYFGTDRYGALALVMTLVNYLSITNFGIPTACSVLGAKSVDRREQLAIVCRSFVLMVWIGLAVLALFLLFTCFPGWVQVLGKIPPAIFTEVQRAAFWTAVLFLVNLLFAPFLAGFLAVQKVHVERFYATLSTNSYILALILTIWLKGDLAWYAIARGGLVLVCSLAGTLHFLFGYRENRRIFREGMAPLLQGPCPPEFETRAILVSGGRIFVVGLASLMVWQTDNLVISHFLGVGAVTPYQVTFKLVTMTYIVFTAINPAISPYFGRAWASGDFSWIVGTYNQICRVTSILGGLIWIGSLAYAEFIIDIWAGHKAYGGVLVVFAMGGYGYLLSLVSVHAALLTSLNLVRNLPLISWLEAGVNLTLSLMLVQVLGLGGVATGTLVASLVTVFWLIPREIARRTDRKITLEWRPLAVQFGTVLFPAVALVLLVNHLVGTLWLRLLINLAVVAGYSAVSYLRLPGDVRTLVNDIVAKPLAKLVRRGAP</sequence>
<feature type="transmembrane region" description="Helical" evidence="6">
    <location>
        <begin position="286"/>
        <end position="305"/>
    </location>
</feature>
<evidence type="ECO:0008006" key="9">
    <source>
        <dbReference type="Google" id="ProtNLM"/>
    </source>
</evidence>
<keyword evidence="5 6" id="KW-0472">Membrane</keyword>
<dbReference type="Pfam" id="PF01943">
    <property type="entry name" value="Polysacc_synt"/>
    <property type="match status" value="1"/>
</dbReference>
<keyword evidence="3 6" id="KW-0812">Transmembrane</keyword>
<evidence type="ECO:0000256" key="6">
    <source>
        <dbReference type="SAM" id="Phobius"/>
    </source>
</evidence>
<feature type="transmembrane region" description="Helical" evidence="6">
    <location>
        <begin position="21"/>
        <end position="39"/>
    </location>
</feature>
<feature type="transmembrane region" description="Helical" evidence="6">
    <location>
        <begin position="325"/>
        <end position="342"/>
    </location>
</feature>
<accession>A0A6V8MLU8</accession>
<keyword evidence="4 6" id="KW-1133">Transmembrane helix</keyword>
<dbReference type="GO" id="GO:0005886">
    <property type="term" value="C:plasma membrane"/>
    <property type="evidence" value="ECO:0007669"/>
    <property type="project" value="UniProtKB-SubCell"/>
</dbReference>
<feature type="transmembrane region" description="Helical" evidence="6">
    <location>
        <begin position="354"/>
        <end position="380"/>
    </location>
</feature>